<proteinExistence type="predicted"/>
<dbReference type="AlphaFoldDB" id="A0A8H7SAY1"/>
<keyword evidence="3" id="KW-1185">Reference proteome</keyword>
<dbReference type="Proteomes" id="UP000646827">
    <property type="component" value="Unassembled WGS sequence"/>
</dbReference>
<evidence type="ECO:0000313" key="3">
    <source>
        <dbReference type="Proteomes" id="UP000646827"/>
    </source>
</evidence>
<dbReference type="EMBL" id="JAEPRB010000021">
    <property type="protein sequence ID" value="KAG2225977.1"/>
    <property type="molecule type" value="Genomic_DNA"/>
</dbReference>
<organism evidence="2 3">
    <name type="scientific">Circinella minor</name>
    <dbReference type="NCBI Taxonomy" id="1195481"/>
    <lineage>
        <taxon>Eukaryota</taxon>
        <taxon>Fungi</taxon>
        <taxon>Fungi incertae sedis</taxon>
        <taxon>Mucoromycota</taxon>
        <taxon>Mucoromycotina</taxon>
        <taxon>Mucoromycetes</taxon>
        <taxon>Mucorales</taxon>
        <taxon>Lichtheimiaceae</taxon>
        <taxon>Circinella</taxon>
    </lineage>
</organism>
<sequence length="369" mass="42222">MRTSLQPPLSDPSISFNNDPYRCRKTSHTRQGSNIKKQQQDTFIIVEHSSEVSDAVTLALEEPAGRTHSYLPYTNHPPDITRARYHFYAEDDDRPANSLMTTTTARMIPPCSASSQHLGSFITEPTVLNEESMINNNYHNNITNSNNHYNNSNNSDAIDNKHLAGSLTDLRRFNKERQQKRKGLLRPLFIVLFVIFLMIGFAFFFCWPRIPKIRLAPQAAAGRIRRPEDQTDWGPDQQHPWLKTSWIVNVTLDNHENFIPTHVNTLELVMADQVTNQPFARSTLHDLILSPRTETLFNLLFDVEYETPSIKDPTFEHLYNACGPQKISAMAPPALNITLQATFEIPGIVWKPTVFLDDFLPYGFRCPNN</sequence>
<evidence type="ECO:0000256" key="1">
    <source>
        <dbReference type="SAM" id="Phobius"/>
    </source>
</evidence>
<evidence type="ECO:0000313" key="2">
    <source>
        <dbReference type="EMBL" id="KAG2225977.1"/>
    </source>
</evidence>
<gene>
    <name evidence="2" type="ORF">INT45_002443</name>
</gene>
<keyword evidence="1" id="KW-0812">Transmembrane</keyword>
<keyword evidence="1" id="KW-0472">Membrane</keyword>
<comment type="caution">
    <text evidence="2">The sequence shown here is derived from an EMBL/GenBank/DDBJ whole genome shotgun (WGS) entry which is preliminary data.</text>
</comment>
<accession>A0A8H7SAY1</accession>
<keyword evidence="1" id="KW-1133">Transmembrane helix</keyword>
<reference evidence="2 3" key="1">
    <citation type="submission" date="2020-12" db="EMBL/GenBank/DDBJ databases">
        <title>Metabolic potential, ecology and presence of endohyphal bacteria is reflected in genomic diversity of Mucoromycotina.</title>
        <authorList>
            <person name="Muszewska A."/>
            <person name="Okrasinska A."/>
            <person name="Steczkiewicz K."/>
            <person name="Drgas O."/>
            <person name="Orlowska M."/>
            <person name="Perlinska-Lenart U."/>
            <person name="Aleksandrzak-Piekarczyk T."/>
            <person name="Szatraj K."/>
            <person name="Zielenkiewicz U."/>
            <person name="Pilsyk S."/>
            <person name="Malc E."/>
            <person name="Mieczkowski P."/>
            <person name="Kruszewska J.S."/>
            <person name="Biernat P."/>
            <person name="Pawlowska J."/>
        </authorList>
    </citation>
    <scope>NUCLEOTIDE SEQUENCE [LARGE SCALE GENOMIC DNA]</scope>
    <source>
        <strain evidence="2 3">CBS 142.35</strain>
    </source>
</reference>
<dbReference type="OrthoDB" id="5582002at2759"/>
<name>A0A8H7SAY1_9FUNG</name>
<feature type="transmembrane region" description="Helical" evidence="1">
    <location>
        <begin position="184"/>
        <end position="205"/>
    </location>
</feature>
<protein>
    <submittedName>
        <fullName evidence="2">Uncharacterized protein</fullName>
    </submittedName>
</protein>